<proteinExistence type="predicted"/>
<accession>A0A226E0P5</accession>
<feature type="compositionally biased region" description="Acidic residues" evidence="1">
    <location>
        <begin position="27"/>
        <end position="37"/>
    </location>
</feature>
<dbReference type="Proteomes" id="UP000198287">
    <property type="component" value="Unassembled WGS sequence"/>
</dbReference>
<reference evidence="3 4" key="1">
    <citation type="submission" date="2015-12" db="EMBL/GenBank/DDBJ databases">
        <title>The genome of Folsomia candida.</title>
        <authorList>
            <person name="Faddeeva A."/>
            <person name="Derks M.F."/>
            <person name="Anvar Y."/>
            <person name="Smit S."/>
            <person name="Van Straalen N."/>
            <person name="Roelofs D."/>
        </authorList>
    </citation>
    <scope>NUCLEOTIDE SEQUENCE [LARGE SCALE GENOMIC DNA]</scope>
    <source>
        <strain evidence="3 4">VU population</strain>
        <tissue evidence="3">Whole body</tissue>
    </source>
</reference>
<feature type="chain" id="PRO_5012985587" evidence="2">
    <location>
        <begin position="20"/>
        <end position="153"/>
    </location>
</feature>
<comment type="caution">
    <text evidence="3">The sequence shown here is derived from an EMBL/GenBank/DDBJ whole genome shotgun (WGS) entry which is preliminary data.</text>
</comment>
<keyword evidence="2" id="KW-0732">Signal</keyword>
<feature type="compositionally biased region" description="Acidic residues" evidence="1">
    <location>
        <begin position="74"/>
        <end position="94"/>
    </location>
</feature>
<evidence type="ECO:0000313" key="3">
    <source>
        <dbReference type="EMBL" id="OXA51039.1"/>
    </source>
</evidence>
<keyword evidence="4" id="KW-1185">Reference proteome</keyword>
<evidence type="ECO:0000256" key="1">
    <source>
        <dbReference type="SAM" id="MobiDB-lite"/>
    </source>
</evidence>
<feature type="region of interest" description="Disordered" evidence="1">
    <location>
        <begin position="27"/>
        <end position="49"/>
    </location>
</feature>
<feature type="signal peptide" evidence="2">
    <location>
        <begin position="1"/>
        <end position="19"/>
    </location>
</feature>
<feature type="region of interest" description="Disordered" evidence="1">
    <location>
        <begin position="64"/>
        <end position="118"/>
    </location>
</feature>
<gene>
    <name evidence="3" type="ORF">Fcan01_14509</name>
</gene>
<dbReference type="AlphaFoldDB" id="A0A226E0P5"/>
<protein>
    <submittedName>
        <fullName evidence="3">Uncharacterized protein</fullName>
    </submittedName>
</protein>
<organism evidence="3 4">
    <name type="scientific">Folsomia candida</name>
    <name type="common">Springtail</name>
    <dbReference type="NCBI Taxonomy" id="158441"/>
    <lineage>
        <taxon>Eukaryota</taxon>
        <taxon>Metazoa</taxon>
        <taxon>Ecdysozoa</taxon>
        <taxon>Arthropoda</taxon>
        <taxon>Hexapoda</taxon>
        <taxon>Collembola</taxon>
        <taxon>Entomobryomorpha</taxon>
        <taxon>Isotomoidea</taxon>
        <taxon>Isotomidae</taxon>
        <taxon>Proisotominae</taxon>
        <taxon>Folsomia</taxon>
    </lineage>
</organism>
<evidence type="ECO:0000256" key="2">
    <source>
        <dbReference type="SAM" id="SignalP"/>
    </source>
</evidence>
<dbReference type="EMBL" id="LNIX01000008">
    <property type="protein sequence ID" value="OXA51039.1"/>
    <property type="molecule type" value="Genomic_DNA"/>
</dbReference>
<name>A0A226E0P5_FOLCA</name>
<sequence>MKLFAQLFAAIAIISIAHAMPARLEEQEGSELEEESSSENLEKRRQSAKTKLNILSQNVQMSQFSTDSHHYDDYYSDEEDDYYSGEEYSDEYYSEEERGEQVGTDSGAETDAGGEQSGRFMLQKVAGWGGNPYATYYTGQNGGMYQGMGGWWG</sequence>
<evidence type="ECO:0000313" key="4">
    <source>
        <dbReference type="Proteomes" id="UP000198287"/>
    </source>
</evidence>